<keyword evidence="3" id="KW-1185">Reference proteome</keyword>
<feature type="transmembrane region" description="Helical" evidence="1">
    <location>
        <begin position="41"/>
        <end position="65"/>
    </location>
</feature>
<keyword evidence="1" id="KW-0472">Membrane</keyword>
<sequence>MTPGIIVQAALLFAVTNIDDIVILALFFAQGAGRRGSALRIVIGQYLGFGAILAVALAGAFGATFLPEEALPYLGLLPLLLGLRAAWQVWRDRGKEDEEEGGGTAPGKGPAIAAVALVTFANGGDNIGVYVPVFATAGLAGMAVYGVVFLILLAVWCAAGYFITSRPAVAGVLSRWGHILLPVVLIGIGLVILIEGGAFGL</sequence>
<keyword evidence="1" id="KW-1133">Transmembrane helix</keyword>
<dbReference type="InterPro" id="IPR004676">
    <property type="entry name" value="Cd-R_transporter"/>
</dbReference>
<evidence type="ECO:0000313" key="2">
    <source>
        <dbReference type="EMBL" id="MFC3999844.1"/>
    </source>
</evidence>
<evidence type="ECO:0000313" key="3">
    <source>
        <dbReference type="Proteomes" id="UP001595847"/>
    </source>
</evidence>
<gene>
    <name evidence="2" type="ORF">ACFOVU_28280</name>
</gene>
<dbReference type="EMBL" id="JBHSBH010000020">
    <property type="protein sequence ID" value="MFC3999844.1"/>
    <property type="molecule type" value="Genomic_DNA"/>
</dbReference>
<dbReference type="Pfam" id="PF03596">
    <property type="entry name" value="Cad"/>
    <property type="match status" value="1"/>
</dbReference>
<feature type="transmembrane region" description="Helical" evidence="1">
    <location>
        <begin position="111"/>
        <end position="131"/>
    </location>
</feature>
<dbReference type="Proteomes" id="UP001595847">
    <property type="component" value="Unassembled WGS sequence"/>
</dbReference>
<organism evidence="2 3">
    <name type="scientific">Nocardiopsis sediminis</name>
    <dbReference type="NCBI Taxonomy" id="1778267"/>
    <lineage>
        <taxon>Bacteria</taxon>
        <taxon>Bacillati</taxon>
        <taxon>Actinomycetota</taxon>
        <taxon>Actinomycetes</taxon>
        <taxon>Streptosporangiales</taxon>
        <taxon>Nocardiopsidaceae</taxon>
        <taxon>Nocardiopsis</taxon>
    </lineage>
</organism>
<feature type="transmembrane region" description="Helical" evidence="1">
    <location>
        <begin position="176"/>
        <end position="194"/>
    </location>
</feature>
<comment type="caution">
    <text evidence="2">The sequence shown here is derived from an EMBL/GenBank/DDBJ whole genome shotgun (WGS) entry which is preliminary data.</text>
</comment>
<feature type="transmembrane region" description="Helical" evidence="1">
    <location>
        <begin position="6"/>
        <end position="29"/>
    </location>
</feature>
<reference evidence="3" key="1">
    <citation type="journal article" date="2019" name="Int. J. Syst. Evol. Microbiol.">
        <title>The Global Catalogue of Microorganisms (GCM) 10K type strain sequencing project: providing services to taxonomists for standard genome sequencing and annotation.</title>
        <authorList>
            <consortium name="The Broad Institute Genomics Platform"/>
            <consortium name="The Broad Institute Genome Sequencing Center for Infectious Disease"/>
            <person name="Wu L."/>
            <person name="Ma J."/>
        </authorList>
    </citation>
    <scope>NUCLEOTIDE SEQUENCE [LARGE SCALE GENOMIC DNA]</scope>
    <source>
        <strain evidence="3">TBRC 1826</strain>
    </source>
</reference>
<feature type="transmembrane region" description="Helical" evidence="1">
    <location>
        <begin position="143"/>
        <end position="164"/>
    </location>
</feature>
<name>A0ABV8FXH4_9ACTN</name>
<accession>A0ABV8FXH4</accession>
<dbReference type="RefSeq" id="WP_378538491.1">
    <property type="nucleotide sequence ID" value="NZ_JBHSBH010000020.1"/>
</dbReference>
<proteinExistence type="predicted"/>
<keyword evidence="1" id="KW-0812">Transmembrane</keyword>
<evidence type="ECO:0000256" key="1">
    <source>
        <dbReference type="SAM" id="Phobius"/>
    </source>
</evidence>
<protein>
    <submittedName>
        <fullName evidence="2">Cadmium resistance transporter</fullName>
    </submittedName>
</protein>